<dbReference type="Pfam" id="PF14045">
    <property type="entry name" value="YIEGIA"/>
    <property type="match status" value="1"/>
</dbReference>
<evidence type="ECO:0000313" key="2">
    <source>
        <dbReference type="EMBL" id="OCL28034.1"/>
    </source>
</evidence>
<dbReference type="EMBL" id="LWDV01000006">
    <property type="protein sequence ID" value="OCL28034.1"/>
    <property type="molecule type" value="Genomic_DNA"/>
</dbReference>
<keyword evidence="1" id="KW-0812">Transmembrane</keyword>
<organism evidence="2 3">
    <name type="scientific">Orenia metallireducens</name>
    <dbReference type="NCBI Taxonomy" id="1413210"/>
    <lineage>
        <taxon>Bacteria</taxon>
        <taxon>Bacillati</taxon>
        <taxon>Bacillota</taxon>
        <taxon>Clostridia</taxon>
        <taxon>Halanaerobiales</taxon>
        <taxon>Halobacteroidaceae</taxon>
        <taxon>Orenia</taxon>
    </lineage>
</organism>
<dbReference type="AlphaFoldDB" id="A0A1C0ACE5"/>
<feature type="transmembrane region" description="Helical" evidence="1">
    <location>
        <begin position="37"/>
        <end position="59"/>
    </location>
</feature>
<feature type="transmembrane region" description="Helical" evidence="1">
    <location>
        <begin position="115"/>
        <end position="135"/>
    </location>
</feature>
<dbReference type="OrthoDB" id="1846546at2"/>
<keyword evidence="1" id="KW-1133">Transmembrane helix</keyword>
<reference evidence="2 3" key="2">
    <citation type="submission" date="2016-08" db="EMBL/GenBank/DDBJ databases">
        <title>Orenia metallireducens sp. nov. strain Z6, a Novel Metal-reducing Firmicute from the Deep Subsurface.</title>
        <authorList>
            <person name="Maxim B.I."/>
            <person name="Kenneth K."/>
            <person name="Flynn T.M."/>
            <person name="Oloughlin E.J."/>
            <person name="Locke R.A."/>
            <person name="Weber J.R."/>
            <person name="Egan S.M."/>
            <person name="Mackie R.I."/>
            <person name="Cann I.K."/>
        </authorList>
    </citation>
    <scope>NUCLEOTIDE SEQUENCE [LARGE SCALE GENOMIC DNA]</scope>
    <source>
        <strain evidence="2 3">Z6</strain>
    </source>
</reference>
<evidence type="ECO:0000313" key="3">
    <source>
        <dbReference type="Proteomes" id="UP000093514"/>
    </source>
</evidence>
<comment type="caution">
    <text evidence="2">The sequence shown here is derived from an EMBL/GenBank/DDBJ whole genome shotgun (WGS) entry which is preliminary data.</text>
</comment>
<dbReference type="InterPro" id="IPR025918">
    <property type="entry name" value="YIEGIA"/>
</dbReference>
<sequence>MIKYGEMILLAVILGTFTRLLLLRVDYRQYPGYPHGYIVHLTLAFLASSLGALVLPAMLEENYVAVTILGAAVQQFRGIRNMERDFLSQIEETELVPRGQAYIEGIAKVFESRNYLAMIAALLTSFGYYFFNLIGYNSLNIAGGVIVGTIVVYVLYTLMSEDHVGDIAEIRVVDLEFVGPNSANLSVEDTVIMNVGLKEAKESWKKSGVGIVIAPKDDNARATLANTGQRQAIIHDVVSQLGVRLDVGVQDYTPLARINLHTGRVYIIMIPMEPDEECIIEAVSRTPVLEASRRSPLATKAGRMASD</sequence>
<protein>
    <recommendedName>
        <fullName evidence="4">YIEGIA protein</fullName>
    </recommendedName>
</protein>
<feature type="transmembrane region" description="Helical" evidence="1">
    <location>
        <begin position="141"/>
        <end position="159"/>
    </location>
</feature>
<gene>
    <name evidence="2" type="ORF">U472_02205</name>
</gene>
<dbReference type="RefSeq" id="WP_068715077.1">
    <property type="nucleotide sequence ID" value="NZ_LWDV01000006.1"/>
</dbReference>
<feature type="transmembrane region" description="Helical" evidence="1">
    <location>
        <begin position="7"/>
        <end position="25"/>
    </location>
</feature>
<proteinExistence type="predicted"/>
<dbReference type="Proteomes" id="UP000093514">
    <property type="component" value="Unassembled WGS sequence"/>
</dbReference>
<keyword evidence="1" id="KW-0472">Membrane</keyword>
<name>A0A1C0ACE5_9FIRM</name>
<accession>A0A1C0ACE5</accession>
<evidence type="ECO:0000256" key="1">
    <source>
        <dbReference type="SAM" id="Phobius"/>
    </source>
</evidence>
<evidence type="ECO:0008006" key="4">
    <source>
        <dbReference type="Google" id="ProtNLM"/>
    </source>
</evidence>
<keyword evidence="3" id="KW-1185">Reference proteome</keyword>
<reference evidence="3" key="1">
    <citation type="submission" date="2016-07" db="EMBL/GenBank/DDBJ databases">
        <authorList>
            <person name="Florea S."/>
            <person name="Webb J.S."/>
            <person name="Jaromczyk J."/>
            <person name="Schardl C.L."/>
        </authorList>
    </citation>
    <scope>NUCLEOTIDE SEQUENCE [LARGE SCALE GENOMIC DNA]</scope>
    <source>
        <strain evidence="3">Z6</strain>
    </source>
</reference>